<accession>A0A150WUS1</accession>
<comment type="caution">
    <text evidence="1">The sequence shown here is derived from an EMBL/GenBank/DDBJ whole genome shotgun (WGS) entry which is preliminary data.</text>
</comment>
<name>A0A150WUS1_BDEBC</name>
<dbReference type="AlphaFoldDB" id="A0A150WUS1"/>
<proteinExistence type="predicted"/>
<protein>
    <submittedName>
        <fullName evidence="1">Uncharacterized protein</fullName>
    </submittedName>
</protein>
<evidence type="ECO:0000313" key="1">
    <source>
        <dbReference type="EMBL" id="KYG70042.1"/>
    </source>
</evidence>
<organism evidence="1 2">
    <name type="scientific">Bdellovibrio bacteriovorus</name>
    <dbReference type="NCBI Taxonomy" id="959"/>
    <lineage>
        <taxon>Bacteria</taxon>
        <taxon>Pseudomonadati</taxon>
        <taxon>Bdellovibrionota</taxon>
        <taxon>Bdellovibrionia</taxon>
        <taxon>Bdellovibrionales</taxon>
        <taxon>Pseudobdellovibrionaceae</taxon>
        <taxon>Bdellovibrio</taxon>
    </lineage>
</organism>
<reference evidence="1 2" key="1">
    <citation type="submission" date="2016-03" db="EMBL/GenBank/DDBJ databases">
        <authorList>
            <person name="Ploux O."/>
        </authorList>
    </citation>
    <scope>NUCLEOTIDE SEQUENCE [LARGE SCALE GENOMIC DNA]</scope>
    <source>
        <strain evidence="1 2">BER2</strain>
    </source>
</reference>
<dbReference type="EMBL" id="LUKF01000003">
    <property type="protein sequence ID" value="KYG70042.1"/>
    <property type="molecule type" value="Genomic_DNA"/>
</dbReference>
<dbReference type="Proteomes" id="UP000075391">
    <property type="component" value="Unassembled WGS sequence"/>
</dbReference>
<sequence>MPEKLKASLEHSSKMSRLSDIIIEISDLSRLRRQMEKNSQKETATFEALSAKLRSLCKEGDALIAELKGK</sequence>
<evidence type="ECO:0000313" key="2">
    <source>
        <dbReference type="Proteomes" id="UP000075391"/>
    </source>
</evidence>
<gene>
    <name evidence="1" type="ORF">AZI85_15225</name>
</gene>
<dbReference type="RefSeq" id="WP_063242959.1">
    <property type="nucleotide sequence ID" value="NZ_LUKF01000003.1"/>
</dbReference>